<gene>
    <name evidence="3" type="ORF">LNINA_LOCUS15060</name>
</gene>
<evidence type="ECO:0000256" key="2">
    <source>
        <dbReference type="SAM" id="SignalP"/>
    </source>
</evidence>
<comment type="caution">
    <text evidence="3">The sequence shown here is derived from an EMBL/GenBank/DDBJ whole genome shotgun (WGS) entry which is preliminary data.</text>
</comment>
<keyword evidence="4" id="KW-1185">Reference proteome</keyword>
<name>A0AAV1K5I2_9NEOP</name>
<evidence type="ECO:0008006" key="5">
    <source>
        <dbReference type="Google" id="ProtNLM"/>
    </source>
</evidence>
<dbReference type="Proteomes" id="UP001497472">
    <property type="component" value="Unassembled WGS sequence"/>
</dbReference>
<organism evidence="3 4">
    <name type="scientific">Leptosia nina</name>
    <dbReference type="NCBI Taxonomy" id="320188"/>
    <lineage>
        <taxon>Eukaryota</taxon>
        <taxon>Metazoa</taxon>
        <taxon>Ecdysozoa</taxon>
        <taxon>Arthropoda</taxon>
        <taxon>Hexapoda</taxon>
        <taxon>Insecta</taxon>
        <taxon>Pterygota</taxon>
        <taxon>Neoptera</taxon>
        <taxon>Endopterygota</taxon>
        <taxon>Lepidoptera</taxon>
        <taxon>Glossata</taxon>
        <taxon>Ditrysia</taxon>
        <taxon>Papilionoidea</taxon>
        <taxon>Pieridae</taxon>
        <taxon>Pierinae</taxon>
        <taxon>Leptosia</taxon>
    </lineage>
</organism>
<feature type="signal peptide" evidence="2">
    <location>
        <begin position="1"/>
        <end position="20"/>
    </location>
</feature>
<proteinExistence type="predicted"/>
<evidence type="ECO:0000313" key="3">
    <source>
        <dbReference type="EMBL" id="CAK1556298.1"/>
    </source>
</evidence>
<reference evidence="3 4" key="1">
    <citation type="submission" date="2023-11" db="EMBL/GenBank/DDBJ databases">
        <authorList>
            <person name="Okamura Y."/>
        </authorList>
    </citation>
    <scope>NUCLEOTIDE SEQUENCE [LARGE SCALE GENOMIC DNA]</scope>
</reference>
<sequence length="116" mass="12864">MSLTGLVVIVLSTAWRLRRCGRAKAPAAHSNTAPPMHAPAHHHPEMTIKQAYNSRSHSFNSWLEARGRRLRLVSVCRALPPITEITSPAGVTWPRGDPAHGIQTHRLREPKRADSV</sequence>
<dbReference type="AlphaFoldDB" id="A0AAV1K5I2"/>
<feature type="region of interest" description="Disordered" evidence="1">
    <location>
        <begin position="87"/>
        <end position="116"/>
    </location>
</feature>
<evidence type="ECO:0000256" key="1">
    <source>
        <dbReference type="SAM" id="MobiDB-lite"/>
    </source>
</evidence>
<dbReference type="EMBL" id="CAVLEF010000283">
    <property type="protein sequence ID" value="CAK1556298.1"/>
    <property type="molecule type" value="Genomic_DNA"/>
</dbReference>
<evidence type="ECO:0000313" key="4">
    <source>
        <dbReference type="Proteomes" id="UP001497472"/>
    </source>
</evidence>
<protein>
    <recommendedName>
        <fullName evidence="5">Secreted protein</fullName>
    </recommendedName>
</protein>
<accession>A0AAV1K5I2</accession>
<feature type="chain" id="PRO_5043931504" description="Secreted protein" evidence="2">
    <location>
        <begin position="21"/>
        <end position="116"/>
    </location>
</feature>
<keyword evidence="2" id="KW-0732">Signal</keyword>
<feature type="compositionally biased region" description="Basic and acidic residues" evidence="1">
    <location>
        <begin position="106"/>
        <end position="116"/>
    </location>
</feature>